<accession>A0A133UMU6</accession>
<keyword evidence="2" id="KW-1185">Reference proteome</keyword>
<protein>
    <submittedName>
        <fullName evidence="1">Uncharacterized protein</fullName>
    </submittedName>
</protein>
<name>A0A133UMU6_9EURY</name>
<comment type="caution">
    <text evidence="1">The sequence shown here is derived from an EMBL/GenBank/DDBJ whole genome shotgun (WGS) entry which is preliminary data.</text>
</comment>
<organism evidence="1 2">
    <name type="scientific">candidate division MSBL1 archaeon SCGC-AAA259I07</name>
    <dbReference type="NCBI Taxonomy" id="1698266"/>
    <lineage>
        <taxon>Archaea</taxon>
        <taxon>Methanobacteriati</taxon>
        <taxon>Methanobacteriota</taxon>
        <taxon>candidate division MSBL1</taxon>
    </lineage>
</organism>
<dbReference type="AlphaFoldDB" id="A0A133UMU6"/>
<sequence>MAELSEIVDKYMTKTTGLKKFCDRCLRTQRWNGNVVLMVVDAAFDSIGLNYFNSIVPKVVEFEEAFVESGVVKNLKELSELPHERVKNIWANERSWGVANSVASYLYEFGQGRGLSDREALRKWAGDAPLEDWKQDPVGRIRGIGLTTYQYLRMMGGVDTAMPDKIVKRVVEEILDKAEVEMPTSGDFEFIKTVDKIAEISGYRPIEICWMTWLVQSEGDKIRMEKYRDVLDRI</sequence>
<reference evidence="1 2" key="1">
    <citation type="journal article" date="2016" name="Sci. Rep.">
        <title>Metabolic traits of an uncultured archaeal lineage -MSBL1- from brine pools of the Red Sea.</title>
        <authorList>
            <person name="Mwirichia R."/>
            <person name="Alam I."/>
            <person name="Rashid M."/>
            <person name="Vinu M."/>
            <person name="Ba-Alawi W."/>
            <person name="Anthony Kamau A."/>
            <person name="Kamanda Ngugi D."/>
            <person name="Goker M."/>
            <person name="Klenk H.P."/>
            <person name="Bajic V."/>
            <person name="Stingl U."/>
        </authorList>
    </citation>
    <scope>NUCLEOTIDE SEQUENCE [LARGE SCALE GENOMIC DNA]</scope>
    <source>
        <strain evidence="1">SCGC-AAA259I07</strain>
    </source>
</reference>
<gene>
    <name evidence="1" type="ORF">AKJ36_00065</name>
</gene>
<evidence type="ECO:0000313" key="2">
    <source>
        <dbReference type="Proteomes" id="UP000070155"/>
    </source>
</evidence>
<dbReference type="EMBL" id="LHXQ01000001">
    <property type="protein sequence ID" value="KXA95575.1"/>
    <property type="molecule type" value="Genomic_DNA"/>
</dbReference>
<dbReference type="Proteomes" id="UP000070155">
    <property type="component" value="Unassembled WGS sequence"/>
</dbReference>
<proteinExistence type="predicted"/>
<evidence type="ECO:0000313" key="1">
    <source>
        <dbReference type="EMBL" id="KXA95575.1"/>
    </source>
</evidence>
<dbReference type="PATRIC" id="fig|1698266.3.peg.14"/>